<dbReference type="PANTHER" id="PTHR33110">
    <property type="entry name" value="F-BOX/KELCH-REPEAT PROTEIN-RELATED"/>
    <property type="match status" value="1"/>
</dbReference>
<dbReference type="InterPro" id="IPR005174">
    <property type="entry name" value="KIB1-4_b-propeller"/>
</dbReference>
<dbReference type="InterPro" id="IPR036047">
    <property type="entry name" value="F-box-like_dom_sf"/>
</dbReference>
<comment type="caution">
    <text evidence="3">The sequence shown here is derived from an EMBL/GenBank/DDBJ whole genome shotgun (WGS) entry which is preliminary data.</text>
</comment>
<keyword evidence="4" id="KW-1185">Reference proteome</keyword>
<protein>
    <recommendedName>
        <fullName evidence="5">F-box domain-containing protein</fullName>
    </recommendedName>
</protein>
<name>A0A811PZ12_9POAL</name>
<reference evidence="3" key="1">
    <citation type="submission" date="2020-10" db="EMBL/GenBank/DDBJ databases">
        <authorList>
            <person name="Han B."/>
            <person name="Lu T."/>
            <person name="Zhao Q."/>
            <person name="Huang X."/>
            <person name="Zhao Y."/>
        </authorList>
    </citation>
    <scope>NUCLEOTIDE SEQUENCE</scope>
</reference>
<proteinExistence type="predicted"/>
<dbReference type="AlphaFoldDB" id="A0A811PZ12"/>
<evidence type="ECO:0000259" key="1">
    <source>
        <dbReference type="Pfam" id="PF00646"/>
    </source>
</evidence>
<dbReference type="SUPFAM" id="SSF81383">
    <property type="entry name" value="F-box domain"/>
    <property type="match status" value="1"/>
</dbReference>
<feature type="domain" description="KIB1-4 beta-propeller" evidence="2">
    <location>
        <begin position="74"/>
        <end position="336"/>
    </location>
</feature>
<dbReference type="EMBL" id="CAJGYO010000008">
    <property type="protein sequence ID" value="CAD6251898.1"/>
    <property type="molecule type" value="Genomic_DNA"/>
</dbReference>
<organism evidence="3 4">
    <name type="scientific">Miscanthus lutarioriparius</name>
    <dbReference type="NCBI Taxonomy" id="422564"/>
    <lineage>
        <taxon>Eukaryota</taxon>
        <taxon>Viridiplantae</taxon>
        <taxon>Streptophyta</taxon>
        <taxon>Embryophyta</taxon>
        <taxon>Tracheophyta</taxon>
        <taxon>Spermatophyta</taxon>
        <taxon>Magnoliopsida</taxon>
        <taxon>Liliopsida</taxon>
        <taxon>Poales</taxon>
        <taxon>Poaceae</taxon>
        <taxon>PACMAD clade</taxon>
        <taxon>Panicoideae</taxon>
        <taxon>Andropogonodae</taxon>
        <taxon>Andropogoneae</taxon>
        <taxon>Saccharinae</taxon>
        <taxon>Miscanthus</taxon>
    </lineage>
</organism>
<evidence type="ECO:0000313" key="4">
    <source>
        <dbReference type="Proteomes" id="UP000604825"/>
    </source>
</evidence>
<dbReference type="InterPro" id="IPR001810">
    <property type="entry name" value="F-box_dom"/>
</dbReference>
<evidence type="ECO:0000313" key="3">
    <source>
        <dbReference type="EMBL" id="CAD6251898.1"/>
    </source>
</evidence>
<evidence type="ECO:0008006" key="5">
    <source>
        <dbReference type="Google" id="ProtNLM"/>
    </source>
</evidence>
<feature type="domain" description="F-box" evidence="1">
    <location>
        <begin position="12"/>
        <end position="47"/>
    </location>
</feature>
<dbReference type="PANTHER" id="PTHR33110:SF82">
    <property type="entry name" value="OS07G0500250 PROTEIN"/>
    <property type="match status" value="1"/>
</dbReference>
<dbReference type="Pfam" id="PF03478">
    <property type="entry name" value="Beta-prop_KIB1-4"/>
    <property type="match status" value="1"/>
</dbReference>
<dbReference type="Pfam" id="PF00646">
    <property type="entry name" value="F-box"/>
    <property type="match status" value="1"/>
</dbReference>
<dbReference type="Proteomes" id="UP000604825">
    <property type="component" value="Unassembled WGS sequence"/>
</dbReference>
<evidence type="ECO:0000259" key="2">
    <source>
        <dbReference type="Pfam" id="PF03478"/>
    </source>
</evidence>
<accession>A0A811PZ12</accession>
<sequence length="370" mass="42040">MATISPPPLRAWCDLLPELLGQVLVRLPFPDDRARFRAVCRGWHTAAALHVRQLPWLVLRDGSFCTVGDGAFFHRTAMPGLPDGVTVVGSAADGWLLLDRTDCMYRRRSEGFSFVWYKGRPRRDVRHAHSYLLLNPFSGATLPLPELDAVVGTVSEVFEIYRVAMRSSTPDDLIAVVTSSMDCNVVLCRPGKGTYVMRYFRVFDVAFVGEWLYGITSDEELLAFHLSEDDDGKPVVTKEKRVPYRGDTTTIRMLVKSWDGELLMVRRQVFSPIRSEPYTMSVKVVKADVNMGEWISVAQDGLAKDEAIFLSRGFCKSTIVFGDIQAGFIYFDDANDVFDTRLWTCRPFRLPWSRSLFTWLTWIFPPKLVV</sequence>
<dbReference type="OrthoDB" id="677671at2759"/>
<gene>
    <name evidence="3" type="ORF">NCGR_LOCUS35631</name>
</gene>
<dbReference type="Gene3D" id="1.20.1280.50">
    <property type="match status" value="1"/>
</dbReference>